<feature type="binding site" evidence="7">
    <location>
        <position position="96"/>
    </location>
    <ligand>
        <name>Mg(2+)</name>
        <dbReference type="ChEBI" id="CHEBI:18420"/>
        <label>1</label>
        <note>catalytic</note>
    </ligand>
</feature>
<protein>
    <recommendedName>
        <fullName evidence="8">Inositol-1-monophosphatase</fullName>
        <ecNumber evidence="8">3.1.3.25</ecNumber>
    </recommendedName>
</protein>
<comment type="similarity">
    <text evidence="3 8">Belongs to the inositol monophosphatase superfamily.</text>
</comment>
<keyword evidence="5 8" id="KW-0378">Hydrolase</keyword>
<dbReference type="PRINTS" id="PR00377">
    <property type="entry name" value="IMPHPHTASES"/>
</dbReference>
<dbReference type="InterPro" id="IPR020552">
    <property type="entry name" value="Inositol_monoPase_Li-sen"/>
</dbReference>
<dbReference type="Gene3D" id="3.40.190.80">
    <property type="match status" value="1"/>
</dbReference>
<dbReference type="EC" id="3.1.3.25" evidence="8"/>
<dbReference type="InterPro" id="IPR020550">
    <property type="entry name" value="Inositol_monophosphatase_CS"/>
</dbReference>
<dbReference type="AlphaFoldDB" id="A0A061IZL5"/>
<keyword evidence="10" id="KW-1185">Reference proteome</keyword>
<dbReference type="GO" id="GO:0007165">
    <property type="term" value="P:signal transduction"/>
    <property type="evidence" value="ECO:0007669"/>
    <property type="project" value="TreeGrafter"/>
</dbReference>
<dbReference type="PROSITE" id="PS00629">
    <property type="entry name" value="IMP_1"/>
    <property type="match status" value="1"/>
</dbReference>
<evidence type="ECO:0000313" key="9">
    <source>
        <dbReference type="EMBL" id="ESL08563.1"/>
    </source>
</evidence>
<dbReference type="Pfam" id="PF00459">
    <property type="entry name" value="Inositol_P"/>
    <property type="match status" value="1"/>
</dbReference>
<gene>
    <name evidence="9" type="ORF">TRSC58_03732</name>
</gene>
<comment type="caution">
    <text evidence="9">The sequence shown here is derived from an EMBL/GenBank/DDBJ whole genome shotgun (WGS) entry which is preliminary data.</text>
</comment>
<dbReference type="FunFam" id="3.30.540.10:FF:000033">
    <property type="entry name" value="Inositol-1-monophosphatase"/>
    <property type="match status" value="1"/>
</dbReference>
<dbReference type="Gene3D" id="3.30.540.10">
    <property type="entry name" value="Fructose-1,6-Bisphosphatase, subunit A, domain 1"/>
    <property type="match status" value="1"/>
</dbReference>
<evidence type="ECO:0000256" key="6">
    <source>
        <dbReference type="ARBA" id="ARBA00022842"/>
    </source>
</evidence>
<evidence type="ECO:0000256" key="5">
    <source>
        <dbReference type="ARBA" id="ARBA00022801"/>
    </source>
</evidence>
<keyword evidence="4 7" id="KW-0479">Metal-binding</keyword>
<keyword evidence="6 7" id="KW-0460">Magnesium</keyword>
<reference evidence="9 10" key="1">
    <citation type="submission" date="2013-07" db="EMBL/GenBank/DDBJ databases">
        <authorList>
            <person name="Stoco P.H."/>
            <person name="Wagner G."/>
            <person name="Gerber A."/>
            <person name="Zaha A."/>
            <person name="Thompson C."/>
            <person name="Bartholomeu D.C."/>
            <person name="Luckemeyer D.D."/>
            <person name="Bahia D."/>
            <person name="Loreto E."/>
            <person name="Prestes E.B."/>
            <person name="Lima F.M."/>
            <person name="Rodrigues-Luiz G."/>
            <person name="Vallejo G.A."/>
            <person name="Filho J.F."/>
            <person name="Monteiro K.M."/>
            <person name="Tyler K.M."/>
            <person name="de Almeida L.G."/>
            <person name="Ortiz M.F."/>
            <person name="Siervo M.A."/>
            <person name="de Moraes M.H."/>
            <person name="Cunha O.L."/>
            <person name="Mendonca-Neto R."/>
            <person name="Silva R."/>
            <person name="Teixeira S.M."/>
            <person name="Murta S.M."/>
            <person name="Sincero T.C."/>
            <person name="Mendes T.A."/>
            <person name="Urmenyi T.P."/>
            <person name="Silva V.G."/>
            <person name="da Rocha W.D."/>
            <person name="Andersson B."/>
            <person name="Romanha A.J."/>
            <person name="Steindel M."/>
            <person name="de Vasconcelos A.T."/>
            <person name="Grisard E.C."/>
        </authorList>
    </citation>
    <scope>NUCLEOTIDE SEQUENCE [LARGE SCALE GENOMIC DNA]</scope>
    <source>
        <strain evidence="9 10">SC58</strain>
    </source>
</reference>
<dbReference type="GO" id="GO:0006021">
    <property type="term" value="P:inositol biosynthetic process"/>
    <property type="evidence" value="ECO:0007669"/>
    <property type="project" value="UniProtKB-UniPathway"/>
</dbReference>
<dbReference type="PANTHER" id="PTHR20854:SF22">
    <property type="entry name" value="INOSITOL-1-MONOPHOSPHATASE"/>
    <property type="match status" value="1"/>
</dbReference>
<evidence type="ECO:0000256" key="2">
    <source>
        <dbReference type="ARBA" id="ARBA00005152"/>
    </source>
</evidence>
<evidence type="ECO:0000256" key="7">
    <source>
        <dbReference type="PIRSR" id="PIRSR600760-2"/>
    </source>
</evidence>
<comment type="pathway">
    <text evidence="2 8">Polyol metabolism; myo-inositol biosynthesis; myo-inositol from D-glucose 6-phosphate: step 2/2.</text>
</comment>
<dbReference type="InterPro" id="IPR000760">
    <property type="entry name" value="Inositol_monophosphatase-like"/>
</dbReference>
<dbReference type="EMBL" id="AUPL01003732">
    <property type="protein sequence ID" value="ESL08563.1"/>
    <property type="molecule type" value="Genomic_DNA"/>
</dbReference>
<dbReference type="Proteomes" id="UP000031737">
    <property type="component" value="Unassembled WGS sequence"/>
</dbReference>
<evidence type="ECO:0000256" key="8">
    <source>
        <dbReference type="RuleBase" id="RU364068"/>
    </source>
</evidence>
<dbReference type="SUPFAM" id="SSF56655">
    <property type="entry name" value="Carbohydrate phosphatase"/>
    <property type="match status" value="1"/>
</dbReference>
<evidence type="ECO:0000256" key="3">
    <source>
        <dbReference type="ARBA" id="ARBA00009759"/>
    </source>
</evidence>
<evidence type="ECO:0000313" key="10">
    <source>
        <dbReference type="Proteomes" id="UP000031737"/>
    </source>
</evidence>
<dbReference type="VEuPathDB" id="TriTrypDB:TRSC58_03732"/>
<dbReference type="PROSITE" id="PS00630">
    <property type="entry name" value="IMP_2"/>
    <property type="match status" value="1"/>
</dbReference>
<sequence length="283" mass="30796">MPISDAELDDAVELALRAAHFAAFIIERAMSERESALLDITSKTSSVDLVTQYDKQCEEEVVAILRAGTPYYDILSEETHASVELSDKPTWIVDPIDGTTSFIHGLFDCSVSIALVVDKEPVLGVVSAPRLHEVYSAARGRGAYCNGQRIHVSDTRTLQEAVVLLHVTVNRTEPAVKSYISMQKELASIPVRGVRNYGSAALDMCFVAGGRAELYFEVGTYAWDIAAATIIVREAGGVVHNIDNAQSLDLMSRGFCCANSLELSKVGIELSSKHHYKETTLGT</sequence>
<dbReference type="InterPro" id="IPR033942">
    <property type="entry name" value="IMPase"/>
</dbReference>
<dbReference type="PANTHER" id="PTHR20854">
    <property type="entry name" value="INOSITOL MONOPHOSPHATASE"/>
    <property type="match status" value="1"/>
</dbReference>
<dbReference type="UniPathway" id="UPA00823">
    <property type="reaction ID" value="UER00788"/>
</dbReference>
<feature type="binding site" evidence="7">
    <location>
        <position position="77"/>
    </location>
    <ligand>
        <name>Mg(2+)</name>
        <dbReference type="ChEBI" id="CHEBI:18420"/>
        <label>1</label>
        <note>catalytic</note>
    </ligand>
</feature>
<feature type="binding site" evidence="7">
    <location>
        <position position="224"/>
    </location>
    <ligand>
        <name>Mg(2+)</name>
        <dbReference type="ChEBI" id="CHEBI:18420"/>
        <label>1</label>
        <note>catalytic</note>
    </ligand>
</feature>
<dbReference type="OrthoDB" id="10254945at2759"/>
<feature type="binding site" evidence="7">
    <location>
        <position position="97"/>
    </location>
    <ligand>
        <name>Mg(2+)</name>
        <dbReference type="ChEBI" id="CHEBI:18420"/>
        <label>1</label>
        <note>catalytic</note>
    </ligand>
</feature>
<name>A0A061IZL5_TRYRA</name>
<comment type="catalytic activity">
    <reaction evidence="8">
        <text>a myo-inositol phosphate + H2O = myo-inositol + phosphate</text>
        <dbReference type="Rhea" id="RHEA:24056"/>
        <dbReference type="ChEBI" id="CHEBI:15377"/>
        <dbReference type="ChEBI" id="CHEBI:17268"/>
        <dbReference type="ChEBI" id="CHEBI:43474"/>
        <dbReference type="ChEBI" id="CHEBI:84139"/>
        <dbReference type="EC" id="3.1.3.25"/>
    </reaction>
</comment>
<accession>A0A061IZL5</accession>
<evidence type="ECO:0000256" key="4">
    <source>
        <dbReference type="ARBA" id="ARBA00022723"/>
    </source>
</evidence>
<dbReference type="InterPro" id="IPR020583">
    <property type="entry name" value="Inositol_monoP_metal-BS"/>
</dbReference>
<evidence type="ECO:0000256" key="1">
    <source>
        <dbReference type="ARBA" id="ARBA00001946"/>
    </source>
</evidence>
<dbReference type="GO" id="GO:0046872">
    <property type="term" value="F:metal ion binding"/>
    <property type="evidence" value="ECO:0007669"/>
    <property type="project" value="UniProtKB-KW"/>
</dbReference>
<dbReference type="GO" id="GO:0046854">
    <property type="term" value="P:phosphatidylinositol phosphate biosynthetic process"/>
    <property type="evidence" value="ECO:0007669"/>
    <property type="project" value="InterPro"/>
</dbReference>
<dbReference type="CDD" id="cd01639">
    <property type="entry name" value="IMPase"/>
    <property type="match status" value="1"/>
</dbReference>
<organism evidence="9 10">
    <name type="scientific">Trypanosoma rangeli SC58</name>
    <dbReference type="NCBI Taxonomy" id="429131"/>
    <lineage>
        <taxon>Eukaryota</taxon>
        <taxon>Discoba</taxon>
        <taxon>Euglenozoa</taxon>
        <taxon>Kinetoplastea</taxon>
        <taxon>Metakinetoplastina</taxon>
        <taxon>Trypanosomatida</taxon>
        <taxon>Trypanosomatidae</taxon>
        <taxon>Trypanosoma</taxon>
        <taxon>Herpetosoma</taxon>
    </lineage>
</organism>
<dbReference type="GO" id="GO:0008934">
    <property type="term" value="F:inositol monophosphate 1-phosphatase activity"/>
    <property type="evidence" value="ECO:0007669"/>
    <property type="project" value="InterPro"/>
</dbReference>
<proteinExistence type="inferred from homology"/>
<dbReference type="PRINTS" id="PR00378">
    <property type="entry name" value="LIIMPHPHTASE"/>
</dbReference>
<feature type="binding site" evidence="7">
    <location>
        <position position="94"/>
    </location>
    <ligand>
        <name>Mg(2+)</name>
        <dbReference type="ChEBI" id="CHEBI:18420"/>
        <label>1</label>
        <note>catalytic</note>
    </ligand>
</feature>
<comment type="cofactor">
    <cofactor evidence="1 7 8">
        <name>Mg(2+)</name>
        <dbReference type="ChEBI" id="CHEBI:18420"/>
    </cofactor>
</comment>